<dbReference type="Proteomes" id="UP000288805">
    <property type="component" value="Unassembled WGS sequence"/>
</dbReference>
<protein>
    <submittedName>
        <fullName evidence="1">Retrovirus-related Pol polyprotein from transposon RE1</fullName>
    </submittedName>
</protein>
<dbReference type="AlphaFoldDB" id="A0A438EU81"/>
<evidence type="ECO:0000313" key="2">
    <source>
        <dbReference type="Proteomes" id="UP000288805"/>
    </source>
</evidence>
<name>A0A438EU81_VITVI</name>
<reference evidence="1 2" key="1">
    <citation type="journal article" date="2018" name="PLoS Genet.">
        <title>Population sequencing reveals clonal diversity and ancestral inbreeding in the grapevine cultivar Chardonnay.</title>
        <authorList>
            <person name="Roach M.J."/>
            <person name="Johnson D.L."/>
            <person name="Bohlmann J."/>
            <person name="van Vuuren H.J."/>
            <person name="Jones S.J."/>
            <person name="Pretorius I.S."/>
            <person name="Schmidt S.A."/>
            <person name="Borneman A.R."/>
        </authorList>
    </citation>
    <scope>NUCLEOTIDE SEQUENCE [LARGE SCALE GENOMIC DNA]</scope>
    <source>
        <strain evidence="2">cv. Chardonnay</strain>
        <tissue evidence="1">Leaf</tissue>
    </source>
</reference>
<accession>A0A438EU81</accession>
<dbReference type="PANTHER" id="PTHR11439:SF467">
    <property type="entry name" value="INTEGRASE CATALYTIC DOMAIN-CONTAINING PROTEIN"/>
    <property type="match status" value="1"/>
</dbReference>
<dbReference type="PANTHER" id="PTHR11439">
    <property type="entry name" value="GAG-POL-RELATED RETROTRANSPOSON"/>
    <property type="match status" value="1"/>
</dbReference>
<proteinExistence type="predicted"/>
<dbReference type="EMBL" id="QGNW01001184">
    <property type="protein sequence ID" value="RVW51252.1"/>
    <property type="molecule type" value="Genomic_DNA"/>
</dbReference>
<sequence length="436" mass="48873">MSDGVEEDAGLVMNEAEGGLGYEKFEVNKEKCLKYNHQALVHELKHRSTVYRGESYHHQASLTYWCWFSLYSPLSLHGIRVIPSSMTNPITIDSIPISSSSKMMVSRPTGSSSSMIQVVNPATQTIFHNTLALKDLGPFNFFLGIEVHRSTDGSKLLGQGKYIQDLLDRAKMLNAKTTSTPMITSSPLSTKMGDHFENVTLYRSIVDALHYVTITRPEIYYSVNKPSSLDLTGYSDVDWGMDPDDRRSTSGYCVFLGGNLISWISKKQQIISRSSTEAKYRSLANVTAEILWLQSLLSKLQIQQSKPPLRFNVANATYRYPEISNVLSSKSSIGSFSHDTSSHLSLTFTPVLASPPSLPSQFFTTYPLLYCSMFKNVSILTTTMSRYPCPLLRVSCNPLTAARQIGRYVDQREWTWIAAYGSWRFGGWGSTCSQRL</sequence>
<dbReference type="CDD" id="cd09272">
    <property type="entry name" value="RNase_HI_RT_Ty1"/>
    <property type="match status" value="1"/>
</dbReference>
<comment type="caution">
    <text evidence="1">The sequence shown here is derived from an EMBL/GenBank/DDBJ whole genome shotgun (WGS) entry which is preliminary data.</text>
</comment>
<gene>
    <name evidence="1" type="primary">RE1_3377</name>
    <name evidence="1" type="ORF">CK203_075498</name>
</gene>
<organism evidence="1 2">
    <name type="scientific">Vitis vinifera</name>
    <name type="common">Grape</name>
    <dbReference type="NCBI Taxonomy" id="29760"/>
    <lineage>
        <taxon>Eukaryota</taxon>
        <taxon>Viridiplantae</taxon>
        <taxon>Streptophyta</taxon>
        <taxon>Embryophyta</taxon>
        <taxon>Tracheophyta</taxon>
        <taxon>Spermatophyta</taxon>
        <taxon>Magnoliopsida</taxon>
        <taxon>eudicotyledons</taxon>
        <taxon>Gunneridae</taxon>
        <taxon>Pentapetalae</taxon>
        <taxon>rosids</taxon>
        <taxon>Vitales</taxon>
        <taxon>Vitaceae</taxon>
        <taxon>Viteae</taxon>
        <taxon>Vitis</taxon>
    </lineage>
</organism>
<evidence type="ECO:0000313" key="1">
    <source>
        <dbReference type="EMBL" id="RVW51252.1"/>
    </source>
</evidence>